<name>A0A368XAY2_9BURK</name>
<evidence type="ECO:0000313" key="2">
    <source>
        <dbReference type="EMBL" id="RCW65122.1"/>
    </source>
</evidence>
<keyword evidence="2" id="KW-0347">Helicase</keyword>
<dbReference type="AlphaFoldDB" id="A0A368XAY2"/>
<dbReference type="InterPro" id="IPR055570">
    <property type="entry name" value="DUF7146"/>
</dbReference>
<dbReference type="RefSeq" id="WP_114471922.1">
    <property type="nucleotide sequence ID" value="NZ_QPJK01000013.1"/>
</dbReference>
<keyword evidence="2" id="KW-0067">ATP-binding</keyword>
<sequence>MDEQTYAIRVEDVQARAHGRWDEILRSLGVEERILRRRNMACPACGGTDRFQYTDRFGEGNYHCRNPECGPGGGFKLLQAVFGWDFATTLKKVSACVGGLPAATEKDAPGASAERMTLLARRIWDEARPVTPGDAVDRYLTARGLGREVYPRTLRLHPSLGYYERTQEGRSQRVAEYPAMLARVDGADGQLVTLHRTYLGDCRKAPLDDAKKLLSTGVNGAGIRLFDAGEELAVTEGIETALAVNMLRNVPVWAGLSAGNLERIWIPESVRRVHVYADNDADADFDGQASAYALARRLRKEARHAGERTVEVWIPRKTGADWADVWWAVVRNMKRVA</sequence>
<keyword evidence="3" id="KW-1185">Reference proteome</keyword>
<accession>A0A368XAY2</accession>
<feature type="domain" description="DNA primase/helicase Gp4 N-terminal Bacteriophage T7-like" evidence="1">
    <location>
        <begin position="37"/>
        <end position="75"/>
    </location>
</feature>
<protein>
    <submittedName>
        <fullName evidence="2">Putative DNA primase/helicase</fullName>
    </submittedName>
</protein>
<gene>
    <name evidence="2" type="ORF">DES41_11346</name>
</gene>
<dbReference type="Pfam" id="PF08273">
    <property type="entry name" value="Zn_Ribbon_Prim"/>
    <property type="match status" value="1"/>
</dbReference>
<proteinExistence type="predicted"/>
<dbReference type="SUPFAM" id="SSF57783">
    <property type="entry name" value="Zinc beta-ribbon"/>
    <property type="match status" value="1"/>
</dbReference>
<organism evidence="2 3">
    <name type="scientific">Pseudorhodoferax soli</name>
    <dbReference type="NCBI Taxonomy" id="545864"/>
    <lineage>
        <taxon>Bacteria</taxon>
        <taxon>Pseudomonadati</taxon>
        <taxon>Pseudomonadota</taxon>
        <taxon>Betaproteobacteria</taxon>
        <taxon>Burkholderiales</taxon>
        <taxon>Comamonadaceae</taxon>
    </lineage>
</organism>
<keyword evidence="2" id="KW-0378">Hydrolase</keyword>
<comment type="caution">
    <text evidence="2">The sequence shown here is derived from an EMBL/GenBank/DDBJ whole genome shotgun (WGS) entry which is preliminary data.</text>
</comment>
<evidence type="ECO:0000313" key="3">
    <source>
        <dbReference type="Proteomes" id="UP000252884"/>
    </source>
</evidence>
<evidence type="ECO:0000259" key="1">
    <source>
        <dbReference type="SMART" id="SM00778"/>
    </source>
</evidence>
<reference evidence="2 3" key="1">
    <citation type="submission" date="2018-07" db="EMBL/GenBank/DDBJ databases">
        <title>Genomic Encyclopedia of Type Strains, Phase IV (KMG-IV): sequencing the most valuable type-strain genomes for metagenomic binning, comparative biology and taxonomic classification.</title>
        <authorList>
            <person name="Goeker M."/>
        </authorList>
    </citation>
    <scope>NUCLEOTIDE SEQUENCE [LARGE SCALE GENOMIC DNA]</scope>
    <source>
        <strain evidence="2 3">DSM 21634</strain>
    </source>
</reference>
<dbReference type="OrthoDB" id="8967890at2"/>
<dbReference type="SMART" id="SM00778">
    <property type="entry name" value="Prim_Zn_Ribbon"/>
    <property type="match status" value="1"/>
</dbReference>
<dbReference type="GO" id="GO:0004386">
    <property type="term" value="F:helicase activity"/>
    <property type="evidence" value="ECO:0007669"/>
    <property type="project" value="UniProtKB-KW"/>
</dbReference>
<dbReference type="Proteomes" id="UP000252884">
    <property type="component" value="Unassembled WGS sequence"/>
</dbReference>
<dbReference type="Pfam" id="PF13362">
    <property type="entry name" value="Toprim_3"/>
    <property type="match status" value="1"/>
</dbReference>
<dbReference type="GO" id="GO:0008270">
    <property type="term" value="F:zinc ion binding"/>
    <property type="evidence" value="ECO:0007669"/>
    <property type="project" value="InterPro"/>
</dbReference>
<dbReference type="EMBL" id="QPJK01000013">
    <property type="protein sequence ID" value="RCW65122.1"/>
    <property type="molecule type" value="Genomic_DNA"/>
</dbReference>
<dbReference type="InterPro" id="IPR006171">
    <property type="entry name" value="TOPRIM_dom"/>
</dbReference>
<dbReference type="Pfam" id="PF23639">
    <property type="entry name" value="DUF7146"/>
    <property type="match status" value="1"/>
</dbReference>
<dbReference type="InterPro" id="IPR013237">
    <property type="entry name" value="Phage_T7_Gp4_N"/>
</dbReference>
<keyword evidence="2" id="KW-0547">Nucleotide-binding</keyword>